<sequence>MQSLLQMDAEDPLASLSLRPGGTKTSLFSGFGKGAGFSVKPGSQAAEDLGPSGNAKPDGPSIKYPRDFLLSFAKVCTQMPPSLEGNKMEIFDTEAAAPAELPAASQAPAKPSDSEDWRAKEDSEQPTQSERGGGSKADKGASRRSEGARWTSTAAVQMDENDPALKIQKAADLGREAWMPGQHNVIGQGNNLRKIKGILNKLTPETFERLLGQMVELITSAEILRGAITYIFENAVAQPTFVQMYADLCDRLSRSLPEFPPVGDDPRPQNFRRVLLNTCQEEYEGAVQAQAKLIDVEDPEERLLEERKVKMRLMGNVRLISYLYKISVVSEKIILVCVRELLGQDQKLIPPEENIEAVCEMITVVGGTLAASSRDNAKKSLEAYMSRLDKLAKSPNISSRVRFIIKDIQDMRHNNWVPRRESQTAKKISEVRTEAQAELGMYFPGMQTAHNLPELALPGMSRGATRDDHAELLPSFKSDGWETVGRGGKKNTIDMEGRRVASALVGEYIPVPARSSATAATPSRAPENAAPSAKLTPEALEEKAKSLLKEYISAYDIEEALLCIKELNAPEFMPKVVQMGLEMLLDCVQEKEHAALIDLLVNLSKRNACTKDDLMQGLRTQTDQLDDLRIDVPLAPKLLGRFLAEAMAMGVFGMDALRDACNGEATGESKQALTAETFKALKARGEDPAKLAADAGVRCGEFLEPEPEEPPLDQWLASIGFPGVPV</sequence>
<gene>
    <name evidence="6" type="primary">EIF4G</name>
    <name evidence="6" type="ORF">TSPGSL018_17258</name>
</gene>
<evidence type="ECO:0000256" key="3">
    <source>
        <dbReference type="ARBA" id="ARBA00022917"/>
    </source>
</evidence>
<dbReference type="PANTHER" id="PTHR23253">
    <property type="entry name" value="EUKARYOTIC TRANSLATION INITIATION FACTOR 4 GAMMA"/>
    <property type="match status" value="1"/>
</dbReference>
<evidence type="ECO:0000313" key="6">
    <source>
        <dbReference type="EMBL" id="JAC77609.1"/>
    </source>
</evidence>
<dbReference type="SMART" id="SM00543">
    <property type="entry name" value="MIF4G"/>
    <property type="match status" value="1"/>
</dbReference>
<dbReference type="InterPro" id="IPR003890">
    <property type="entry name" value="MIF4G-like_typ-3"/>
</dbReference>
<dbReference type="EMBL" id="GBEZ01007885">
    <property type="protein sequence ID" value="JAC77609.1"/>
    <property type="molecule type" value="Transcribed_RNA"/>
</dbReference>
<evidence type="ECO:0000256" key="4">
    <source>
        <dbReference type="SAM" id="MobiDB-lite"/>
    </source>
</evidence>
<feature type="region of interest" description="Disordered" evidence="4">
    <location>
        <begin position="101"/>
        <end position="163"/>
    </location>
</feature>
<dbReference type="GO" id="GO:0003743">
    <property type="term" value="F:translation initiation factor activity"/>
    <property type="evidence" value="ECO:0007669"/>
    <property type="project" value="UniProtKB-KW"/>
</dbReference>
<feature type="region of interest" description="Disordered" evidence="4">
    <location>
        <begin position="515"/>
        <end position="536"/>
    </location>
</feature>
<keyword evidence="2 6" id="KW-0396">Initiation factor</keyword>
<dbReference type="Pfam" id="PF02854">
    <property type="entry name" value="MIF4G"/>
    <property type="match status" value="1"/>
</dbReference>
<organism evidence="6">
    <name type="scientific">Tetraselmis sp. GSL018</name>
    <dbReference type="NCBI Taxonomy" id="582737"/>
    <lineage>
        <taxon>Eukaryota</taxon>
        <taxon>Viridiplantae</taxon>
        <taxon>Chlorophyta</taxon>
        <taxon>core chlorophytes</taxon>
        <taxon>Chlorodendrophyceae</taxon>
        <taxon>Chlorodendrales</taxon>
        <taxon>Chlorodendraceae</taxon>
        <taxon>Tetraselmis</taxon>
    </lineage>
</organism>
<feature type="compositionally biased region" description="Low complexity" evidence="4">
    <location>
        <begin position="515"/>
        <end position="526"/>
    </location>
</feature>
<keyword evidence="3" id="KW-0648">Protein biosynthesis</keyword>
<protein>
    <submittedName>
        <fullName evidence="6">Translation initiation factor eIF-4F</fullName>
    </submittedName>
</protein>
<dbReference type="PROSITE" id="PS51366">
    <property type="entry name" value="MI"/>
    <property type="match status" value="1"/>
</dbReference>
<dbReference type="Pfam" id="PF02847">
    <property type="entry name" value="MA3"/>
    <property type="match status" value="1"/>
</dbReference>
<feature type="region of interest" description="Disordered" evidence="4">
    <location>
        <begin position="1"/>
        <end position="21"/>
    </location>
</feature>
<feature type="region of interest" description="Disordered" evidence="4">
    <location>
        <begin position="37"/>
        <end position="63"/>
    </location>
</feature>
<dbReference type="AlphaFoldDB" id="A0A061S3S1"/>
<dbReference type="GO" id="GO:0003729">
    <property type="term" value="F:mRNA binding"/>
    <property type="evidence" value="ECO:0007669"/>
    <property type="project" value="TreeGrafter"/>
</dbReference>
<dbReference type="SMART" id="SM00544">
    <property type="entry name" value="MA3"/>
    <property type="match status" value="1"/>
</dbReference>
<feature type="domain" description="MI" evidence="5">
    <location>
        <begin position="539"/>
        <end position="662"/>
    </location>
</feature>
<evidence type="ECO:0000256" key="1">
    <source>
        <dbReference type="ARBA" id="ARBA00005775"/>
    </source>
</evidence>
<comment type="similarity">
    <text evidence="1">Belongs to the eukaryotic initiation factor 4G family.</text>
</comment>
<reference evidence="6" key="1">
    <citation type="submission" date="2014-05" db="EMBL/GenBank/DDBJ databases">
        <title>The transcriptome of the halophilic microalga Tetraselmis sp. GSL018 isolated from the Great Salt Lake, Utah.</title>
        <authorList>
            <person name="Jinkerson R.E."/>
            <person name="D'Adamo S."/>
            <person name="Posewitz M.C."/>
        </authorList>
    </citation>
    <scope>NUCLEOTIDE SEQUENCE</scope>
    <source>
        <strain evidence="6">GSL018</strain>
    </source>
</reference>
<feature type="compositionally biased region" description="Basic and acidic residues" evidence="4">
    <location>
        <begin position="112"/>
        <end position="123"/>
    </location>
</feature>
<evidence type="ECO:0000256" key="2">
    <source>
        <dbReference type="ARBA" id="ARBA00022540"/>
    </source>
</evidence>
<evidence type="ECO:0000259" key="5">
    <source>
        <dbReference type="PROSITE" id="PS51366"/>
    </source>
</evidence>
<feature type="compositionally biased region" description="Basic and acidic residues" evidence="4">
    <location>
        <begin position="136"/>
        <end position="147"/>
    </location>
</feature>
<name>A0A061S3S1_9CHLO</name>
<proteinExistence type="inferred from homology"/>
<dbReference type="GO" id="GO:0016281">
    <property type="term" value="C:eukaryotic translation initiation factor 4F complex"/>
    <property type="evidence" value="ECO:0007669"/>
    <property type="project" value="TreeGrafter"/>
</dbReference>
<dbReference type="PANTHER" id="PTHR23253:SF9">
    <property type="entry name" value="EUKARYOTIC TRANSLATION INITIATION FACTOR 4 GAMMA 2"/>
    <property type="match status" value="1"/>
</dbReference>
<accession>A0A061S3S1</accession>
<dbReference type="InterPro" id="IPR016024">
    <property type="entry name" value="ARM-type_fold"/>
</dbReference>
<dbReference type="InterPro" id="IPR003891">
    <property type="entry name" value="Initiation_fac_eIF4g_MI"/>
</dbReference>
<dbReference type="Gene3D" id="1.25.40.180">
    <property type="match status" value="2"/>
</dbReference>
<dbReference type="SUPFAM" id="SSF48371">
    <property type="entry name" value="ARM repeat"/>
    <property type="match status" value="2"/>
</dbReference>